<dbReference type="AlphaFoldDB" id="A0A0C3FUD0"/>
<keyword evidence="1" id="KW-0732">Signal</keyword>
<dbReference type="HOGENOM" id="CLU_1555846_0_0_1"/>
<evidence type="ECO:0000313" key="2">
    <source>
        <dbReference type="EMBL" id="KIM87990.1"/>
    </source>
</evidence>
<evidence type="ECO:0008006" key="4">
    <source>
        <dbReference type="Google" id="ProtNLM"/>
    </source>
</evidence>
<feature type="chain" id="PRO_5002174470" description="Extracellular membrane protein CFEM domain-containing protein" evidence="1">
    <location>
        <begin position="24"/>
        <end position="172"/>
    </location>
</feature>
<reference evidence="2 3" key="1">
    <citation type="submission" date="2014-04" db="EMBL/GenBank/DDBJ databases">
        <authorList>
            <consortium name="DOE Joint Genome Institute"/>
            <person name="Kuo A."/>
            <person name="Tarkka M."/>
            <person name="Buscot F."/>
            <person name="Kohler A."/>
            <person name="Nagy L.G."/>
            <person name="Floudas D."/>
            <person name="Copeland A."/>
            <person name="Barry K.W."/>
            <person name="Cichocki N."/>
            <person name="Veneault-Fourrey C."/>
            <person name="LaButti K."/>
            <person name="Lindquist E.A."/>
            <person name="Lipzen A."/>
            <person name="Lundell T."/>
            <person name="Morin E."/>
            <person name="Murat C."/>
            <person name="Sun H."/>
            <person name="Tunlid A."/>
            <person name="Henrissat B."/>
            <person name="Grigoriev I.V."/>
            <person name="Hibbett D.S."/>
            <person name="Martin F."/>
            <person name="Nordberg H.P."/>
            <person name="Cantor M.N."/>
            <person name="Hua S.X."/>
        </authorList>
    </citation>
    <scope>NUCLEOTIDE SEQUENCE [LARGE SCALE GENOMIC DNA]</scope>
    <source>
        <strain evidence="2 3">F 1598</strain>
    </source>
</reference>
<accession>A0A0C3FUD0</accession>
<dbReference type="Proteomes" id="UP000054166">
    <property type="component" value="Unassembled WGS sequence"/>
</dbReference>
<organism evidence="2 3">
    <name type="scientific">Piloderma croceum (strain F 1598)</name>
    <dbReference type="NCBI Taxonomy" id="765440"/>
    <lineage>
        <taxon>Eukaryota</taxon>
        <taxon>Fungi</taxon>
        <taxon>Dikarya</taxon>
        <taxon>Basidiomycota</taxon>
        <taxon>Agaricomycotina</taxon>
        <taxon>Agaricomycetes</taxon>
        <taxon>Agaricomycetidae</taxon>
        <taxon>Atheliales</taxon>
        <taxon>Atheliaceae</taxon>
        <taxon>Piloderma</taxon>
    </lineage>
</organism>
<reference evidence="3" key="2">
    <citation type="submission" date="2015-01" db="EMBL/GenBank/DDBJ databases">
        <title>Evolutionary Origins and Diversification of the Mycorrhizal Mutualists.</title>
        <authorList>
            <consortium name="DOE Joint Genome Institute"/>
            <consortium name="Mycorrhizal Genomics Consortium"/>
            <person name="Kohler A."/>
            <person name="Kuo A."/>
            <person name="Nagy L.G."/>
            <person name="Floudas D."/>
            <person name="Copeland A."/>
            <person name="Barry K.W."/>
            <person name="Cichocki N."/>
            <person name="Veneault-Fourrey C."/>
            <person name="LaButti K."/>
            <person name="Lindquist E.A."/>
            <person name="Lipzen A."/>
            <person name="Lundell T."/>
            <person name="Morin E."/>
            <person name="Murat C."/>
            <person name="Riley R."/>
            <person name="Ohm R."/>
            <person name="Sun H."/>
            <person name="Tunlid A."/>
            <person name="Henrissat B."/>
            <person name="Grigoriev I.V."/>
            <person name="Hibbett D.S."/>
            <person name="Martin F."/>
        </authorList>
    </citation>
    <scope>NUCLEOTIDE SEQUENCE [LARGE SCALE GENOMIC DNA]</scope>
    <source>
        <strain evidence="3">F 1598</strain>
    </source>
</reference>
<feature type="signal peptide" evidence="1">
    <location>
        <begin position="1"/>
        <end position="23"/>
    </location>
</feature>
<keyword evidence="3" id="KW-1185">Reference proteome</keyword>
<proteinExistence type="predicted"/>
<protein>
    <recommendedName>
        <fullName evidence="4">Extracellular membrane protein CFEM domain-containing protein</fullName>
    </recommendedName>
</protein>
<dbReference type="EMBL" id="KN832978">
    <property type="protein sequence ID" value="KIM87990.1"/>
    <property type="molecule type" value="Genomic_DNA"/>
</dbReference>
<name>A0A0C3FUD0_PILCF</name>
<evidence type="ECO:0000313" key="3">
    <source>
        <dbReference type="Proteomes" id="UP000054166"/>
    </source>
</evidence>
<dbReference type="InParanoid" id="A0A0C3FUD0"/>
<evidence type="ECO:0000256" key="1">
    <source>
        <dbReference type="SAM" id="SignalP"/>
    </source>
</evidence>
<gene>
    <name evidence="2" type="ORF">PILCRDRAFT_267546</name>
</gene>
<sequence>MNRSLLRSLICLTAVSKVYRAMALTPTETIQRLGKRQSPSGINPSEFPSQCQSECTTSLNAISACSGLSCVCTTSNLSGIQSCINCIVSTDSSLESVGQSVLSTYNTECAGQGVSSLTLGGSTGTAASAVASSTGSGSASSGSKMGAASKVGWSMMGVVGGGVVGGVAAILL</sequence>
<dbReference type="OrthoDB" id="2564568at2759"/>